<feature type="compositionally biased region" description="Acidic residues" evidence="1">
    <location>
        <begin position="385"/>
        <end position="397"/>
    </location>
</feature>
<evidence type="ECO:0000313" key="3">
    <source>
        <dbReference type="Proteomes" id="UP000192257"/>
    </source>
</evidence>
<dbReference type="PANTHER" id="PTHR37332:SF1">
    <property type="entry name" value="ELMO DOMAIN-CONTAINING PROTEIN"/>
    <property type="match status" value="1"/>
</dbReference>
<dbReference type="AlphaFoldDB" id="A0A1X0NJT7"/>
<feature type="region of interest" description="Disordered" evidence="1">
    <location>
        <begin position="360"/>
        <end position="397"/>
    </location>
</feature>
<dbReference type="PANTHER" id="PTHR37332">
    <property type="entry name" value="EXPRESSED PROTEIN"/>
    <property type="match status" value="1"/>
</dbReference>
<evidence type="ECO:0000256" key="1">
    <source>
        <dbReference type="SAM" id="MobiDB-lite"/>
    </source>
</evidence>
<protein>
    <submittedName>
        <fullName evidence="2">Uncharacterized protein</fullName>
    </submittedName>
</protein>
<keyword evidence="3" id="KW-1185">Reference proteome</keyword>
<dbReference type="GeneID" id="39989482"/>
<sequence length="397" mass="43839">MRKGFKVKNDAVRVALIELLVEKRVRFLEYLSELHRDEVLWMGTVRLTRQDVVKYFSGNNNSGGHRGENNSVVYRLPTAPPVTEEALLTKEEVNTEDIMVKVKSIPGLPQTVGSSWLSAHIPCYLCLALSLADILRVELSRRKFIECLYALLLEMDVRFAGGTAAKAIAQLNLRNYRQQQQQMHLVESLSSLGANNSGNASSTSSVSFAGGGGGSSSSNNNSSSGAFLHGVWDAENQVKYYYLNLEHLAYMKATDVRYEDLFIPLCSHLILAYKRFSDYDMTNSEESAKRVLSIDRRLQQLFFTVISKELEKIARGKLLQQTLLLSTDGLFAGLGGTRGNAQSLLQDLLGRTESSTISTVVTTNSSGGGNKGDNKVNAAEAFSIDSDEEEEEEEEGL</sequence>
<gene>
    <name evidence="2" type="ORF">TM35_000391860</name>
</gene>
<comment type="caution">
    <text evidence="2">The sequence shown here is derived from an EMBL/GenBank/DDBJ whole genome shotgun (WGS) entry which is preliminary data.</text>
</comment>
<dbReference type="OrthoDB" id="272807at2759"/>
<reference evidence="2 3" key="1">
    <citation type="submission" date="2017-03" db="EMBL/GenBank/DDBJ databases">
        <title>An alternative strategy for trypanosome survival in the mammalian bloodstream revealed through genome and transcriptome analysis of the ubiquitous bovine parasite Trypanosoma (Megatrypanum) theileri.</title>
        <authorList>
            <person name="Kelly S."/>
            <person name="Ivens A."/>
            <person name="Mott A."/>
            <person name="O'Neill E."/>
            <person name="Emms D."/>
            <person name="Macleod O."/>
            <person name="Voorheis P."/>
            <person name="Matthews J."/>
            <person name="Matthews K."/>
            <person name="Carrington M."/>
        </authorList>
    </citation>
    <scope>NUCLEOTIDE SEQUENCE [LARGE SCALE GENOMIC DNA]</scope>
    <source>
        <strain evidence="2">Edinburgh</strain>
    </source>
</reference>
<name>A0A1X0NJT7_9TRYP</name>
<dbReference type="VEuPathDB" id="TriTrypDB:TM35_000391860"/>
<dbReference type="Proteomes" id="UP000192257">
    <property type="component" value="Unassembled WGS sequence"/>
</dbReference>
<proteinExistence type="predicted"/>
<organism evidence="2 3">
    <name type="scientific">Trypanosoma theileri</name>
    <dbReference type="NCBI Taxonomy" id="67003"/>
    <lineage>
        <taxon>Eukaryota</taxon>
        <taxon>Discoba</taxon>
        <taxon>Euglenozoa</taxon>
        <taxon>Kinetoplastea</taxon>
        <taxon>Metakinetoplastina</taxon>
        <taxon>Trypanosomatida</taxon>
        <taxon>Trypanosomatidae</taxon>
        <taxon>Trypanosoma</taxon>
    </lineage>
</organism>
<dbReference type="EMBL" id="NBCO01000039">
    <property type="protein sequence ID" value="ORC85012.1"/>
    <property type="molecule type" value="Genomic_DNA"/>
</dbReference>
<dbReference type="RefSeq" id="XP_028879078.1">
    <property type="nucleotide sequence ID" value="XM_029029702.1"/>
</dbReference>
<evidence type="ECO:0000313" key="2">
    <source>
        <dbReference type="EMBL" id="ORC85012.1"/>
    </source>
</evidence>
<accession>A0A1X0NJT7</accession>